<name>A0A2S2KPY6_9ARCH</name>
<evidence type="ECO:0000256" key="1">
    <source>
        <dbReference type="SAM" id="MobiDB-lite"/>
    </source>
</evidence>
<reference evidence="2 3" key="1">
    <citation type="submission" date="2018-05" db="EMBL/GenBank/DDBJ databases">
        <title>genome sequencing of Nitrosopumilus sp. NM25.</title>
        <authorList>
            <person name="Mori K."/>
            <person name="Nakagawa T."/>
        </authorList>
    </citation>
    <scope>NUCLEOTIDE SEQUENCE [LARGE SCALE GENOMIC DNA]</scope>
    <source>
        <strain evidence="2 3">NM25</strain>
    </source>
</reference>
<proteinExistence type="predicted"/>
<dbReference type="EMBL" id="BGKI01000002">
    <property type="protein sequence ID" value="GBH33709.1"/>
    <property type="molecule type" value="Genomic_DNA"/>
</dbReference>
<accession>A0A2S2KPY6</accession>
<evidence type="ECO:0000313" key="2">
    <source>
        <dbReference type="EMBL" id="GBH33709.1"/>
    </source>
</evidence>
<comment type="caution">
    <text evidence="2">The sequence shown here is derived from an EMBL/GenBank/DDBJ whole genome shotgun (WGS) entry which is preliminary data.</text>
</comment>
<dbReference type="RefSeq" id="WP_109876365.1">
    <property type="nucleotide sequence ID" value="NZ_AP026695.1"/>
</dbReference>
<evidence type="ECO:0000313" key="3">
    <source>
        <dbReference type="Proteomes" id="UP000245829"/>
    </source>
</evidence>
<dbReference type="Proteomes" id="UP000245829">
    <property type="component" value="Unassembled WGS sequence"/>
</dbReference>
<organism evidence="2 3">
    <name type="scientific">Nitrosopumilus zosterae</name>
    <dbReference type="NCBI Taxonomy" id="718286"/>
    <lineage>
        <taxon>Archaea</taxon>
        <taxon>Nitrososphaerota</taxon>
        <taxon>Nitrososphaeria</taxon>
        <taxon>Nitrosopumilales</taxon>
        <taxon>Nitrosopumilaceae</taxon>
        <taxon>Nitrosopumilus</taxon>
    </lineage>
</organism>
<gene>
    <name evidence="2" type="ORF">NZNM25_05000</name>
</gene>
<dbReference type="OrthoDB" id="386310at2157"/>
<protein>
    <submittedName>
        <fullName evidence="2">Uncharacterized protein</fullName>
    </submittedName>
</protein>
<dbReference type="AlphaFoldDB" id="A0A2S2KPY6"/>
<feature type="region of interest" description="Disordered" evidence="1">
    <location>
        <begin position="115"/>
        <end position="134"/>
    </location>
</feature>
<keyword evidence="3" id="KW-1185">Reference proteome</keyword>
<dbReference type="GeneID" id="76209852"/>
<sequence>MINKKTITSHLAIITSLILLSSVLFGNNVSFGDTAQETTKAQITKQQAQLKAESEFSNSVAVAKSQYVDAKIAAKDNPEKLRQAKISYNKAIQIAKEILYQKLTLANEQYKQSITKNSPVKSTPTSPETKSGTSQAKLAYAKTIKDAKNSLDKNLTAIKSNYKKALDSAKNEFDENKAENNYKLATKKAMDEYNMAISKAKIALDKSTK</sequence>